<dbReference type="AlphaFoldDB" id="A0A4S2MPQ6"/>
<evidence type="ECO:0000313" key="2">
    <source>
        <dbReference type="Proteomes" id="UP000298138"/>
    </source>
</evidence>
<protein>
    <submittedName>
        <fullName evidence="1">Uncharacterized protein</fullName>
    </submittedName>
</protein>
<gene>
    <name evidence="1" type="ORF">EX30DRAFT_344839</name>
</gene>
<dbReference type="InParanoid" id="A0A4S2MPQ6"/>
<evidence type="ECO:0000313" key="1">
    <source>
        <dbReference type="EMBL" id="TGZ76488.1"/>
    </source>
</evidence>
<dbReference type="EMBL" id="ML220176">
    <property type="protein sequence ID" value="TGZ76488.1"/>
    <property type="molecule type" value="Genomic_DNA"/>
</dbReference>
<proteinExistence type="predicted"/>
<name>A0A4S2MPQ6_9PEZI</name>
<accession>A0A4S2MPQ6</accession>
<keyword evidence="2" id="KW-1185">Reference proteome</keyword>
<reference evidence="1 2" key="1">
    <citation type="submission" date="2019-04" db="EMBL/GenBank/DDBJ databases">
        <title>Comparative genomics and transcriptomics to analyze fruiting body development in filamentous ascomycetes.</title>
        <authorList>
            <consortium name="DOE Joint Genome Institute"/>
            <person name="Lutkenhaus R."/>
            <person name="Traeger S."/>
            <person name="Breuer J."/>
            <person name="Kuo A."/>
            <person name="Lipzen A."/>
            <person name="Pangilinan J."/>
            <person name="Dilworth D."/>
            <person name="Sandor L."/>
            <person name="Poggeler S."/>
            <person name="Barry K."/>
            <person name="Grigoriev I.V."/>
            <person name="Nowrousian M."/>
        </authorList>
    </citation>
    <scope>NUCLEOTIDE SEQUENCE [LARGE SCALE GENOMIC DNA]</scope>
    <source>
        <strain evidence="1 2">CBS 389.68</strain>
    </source>
</reference>
<sequence length="63" mass="7467">MVGRSLKLYVFDKQMEQNLRSEIHRAEKSLRDDMATLRSEITQAHTDVLKRQHNLSTELLRLD</sequence>
<organism evidence="1 2">
    <name type="scientific">Ascodesmis nigricans</name>
    <dbReference type="NCBI Taxonomy" id="341454"/>
    <lineage>
        <taxon>Eukaryota</taxon>
        <taxon>Fungi</taxon>
        <taxon>Dikarya</taxon>
        <taxon>Ascomycota</taxon>
        <taxon>Pezizomycotina</taxon>
        <taxon>Pezizomycetes</taxon>
        <taxon>Pezizales</taxon>
        <taxon>Ascodesmidaceae</taxon>
        <taxon>Ascodesmis</taxon>
    </lineage>
</organism>
<dbReference type="Proteomes" id="UP000298138">
    <property type="component" value="Unassembled WGS sequence"/>
</dbReference>